<dbReference type="InterPro" id="IPR027417">
    <property type="entry name" value="P-loop_NTPase"/>
</dbReference>
<dbReference type="OrthoDB" id="5389400at2759"/>
<evidence type="ECO:0000313" key="5">
    <source>
        <dbReference type="Proteomes" id="UP000244855"/>
    </source>
</evidence>
<keyword evidence="2" id="KW-0175">Coiled coil</keyword>
<sequence>MKEDGSRVSTSAAVIKTMWKPFEVRYREIVDCITLNAEIVQQELNVMQLEYKTARDKQWDAQLANATAGIARTEKALEVLNERMKKEKLDYGTSEWLAKNATFKEWDEMNLDVNATGVNVSEVDTVLLVKGEYACYILAAILETDTQIGNPGYGKTVLAAATIDNLSKRSDGEREVLYFFFRAGSGTLESRLDAYCALLTRILQNHKYDPCNDDEGIMEKLSFAMQENDSGQFNRPTEDTALELLVMCAGLVMKEGRIVLDAVDECIDSDELLADMRRLSKRTGIKILLFSRPNLKALYSDDGPRFKNIMIERESSNDVELLLDGELLRLEAKKLFPQSYDKGTAIKRLVKRADGMILWAHLMVTYLSIQALSPNQRLEAVTSTSDPKGIDEMYDRLATAIFEQSDIEGSMAKRMIMMLAFATHDLTSDDLEVALKVADGIFSLSKEDRVQNFDETVITICGGIIEPVQLYSPIHGQNISSFQFIHLSARHYFVENSTAATLPSLSSPGRAFLFASETLSHLQIAQLCVALLRNCAPGTPFCRETPPRTNLDKPSALENTKPFVRYATRSWIKHLAKADIKKLREATDRHHLEVARQLMKDLDAFLCNPAAISAWIEEAYRTKYKLEAQTLAEWVSKLLQQRQPPNGFDTSILKLSLELSQDLQKLERFWGRHLWKEPGCIWDEASAFMNSKFLLKSSATQPRSIVRATADDDTAKATCNTCLCKISSTNESGDLAAVLSVWPSRYTSLSSHWMWTRSPVIRPVGSMLLQYASPPSAANIPISLQTTVGKVQQSPNTIPTHTQLVSTSQALASAGQVSSSASRGITVSHTDSRITLGAWSRQGTTGTRAALEVLKIPQPTGLDRRSVAVHLPRGRFHHEDKLRVIMNLATRPWNDLDGSLDNASPLLILRDLAAIRDSRALGELLRIGNGGEGSENLGTVMGERRGLDVADRWMKVDDQSVGSSWDEICGKERDREEAFVTGQGIDIGLQPPQLR</sequence>
<dbReference type="EMBL" id="KZ805424">
    <property type="protein sequence ID" value="PVH97985.1"/>
    <property type="molecule type" value="Genomic_DNA"/>
</dbReference>
<gene>
    <name evidence="4" type="ORF">DM02DRAFT_730214</name>
</gene>
<accession>A0A2V1DJ73</accession>
<keyword evidence="5" id="KW-1185">Reference proteome</keyword>
<evidence type="ECO:0000256" key="2">
    <source>
        <dbReference type="SAM" id="Coils"/>
    </source>
</evidence>
<evidence type="ECO:0000313" key="4">
    <source>
        <dbReference type="EMBL" id="PVH97985.1"/>
    </source>
</evidence>
<feature type="coiled-coil region" evidence="2">
    <location>
        <begin position="37"/>
        <end position="90"/>
    </location>
</feature>
<name>A0A2V1DJ73_9PLEO</name>
<evidence type="ECO:0000259" key="3">
    <source>
        <dbReference type="Pfam" id="PF24883"/>
    </source>
</evidence>
<protein>
    <recommendedName>
        <fullName evidence="3">Nephrocystin 3-like N-terminal domain-containing protein</fullName>
    </recommendedName>
</protein>
<dbReference type="Gene3D" id="3.40.50.300">
    <property type="entry name" value="P-loop containing nucleotide triphosphate hydrolases"/>
    <property type="match status" value="1"/>
</dbReference>
<dbReference type="Pfam" id="PF24883">
    <property type="entry name" value="NPHP3_N"/>
    <property type="match status" value="1"/>
</dbReference>
<dbReference type="STRING" id="97972.A0A2V1DJ73"/>
<dbReference type="InterPro" id="IPR056884">
    <property type="entry name" value="NPHP3-like_N"/>
</dbReference>
<feature type="domain" description="Nephrocystin 3-like N-terminal" evidence="3">
    <location>
        <begin position="149"/>
        <end position="292"/>
    </location>
</feature>
<proteinExistence type="predicted"/>
<dbReference type="PANTHER" id="PTHR10039:SF15">
    <property type="entry name" value="NACHT DOMAIN-CONTAINING PROTEIN"/>
    <property type="match status" value="1"/>
</dbReference>
<evidence type="ECO:0000256" key="1">
    <source>
        <dbReference type="ARBA" id="ARBA00022737"/>
    </source>
</evidence>
<organism evidence="4 5">
    <name type="scientific">Periconia macrospinosa</name>
    <dbReference type="NCBI Taxonomy" id="97972"/>
    <lineage>
        <taxon>Eukaryota</taxon>
        <taxon>Fungi</taxon>
        <taxon>Dikarya</taxon>
        <taxon>Ascomycota</taxon>
        <taxon>Pezizomycotina</taxon>
        <taxon>Dothideomycetes</taxon>
        <taxon>Pleosporomycetidae</taxon>
        <taxon>Pleosporales</taxon>
        <taxon>Massarineae</taxon>
        <taxon>Periconiaceae</taxon>
        <taxon>Periconia</taxon>
    </lineage>
</organism>
<reference evidence="4 5" key="1">
    <citation type="journal article" date="2018" name="Sci. Rep.">
        <title>Comparative genomics provides insights into the lifestyle and reveals functional heterogeneity of dark septate endophytic fungi.</title>
        <authorList>
            <person name="Knapp D.G."/>
            <person name="Nemeth J.B."/>
            <person name="Barry K."/>
            <person name="Hainaut M."/>
            <person name="Henrissat B."/>
            <person name="Johnson J."/>
            <person name="Kuo A."/>
            <person name="Lim J.H.P."/>
            <person name="Lipzen A."/>
            <person name="Nolan M."/>
            <person name="Ohm R.A."/>
            <person name="Tamas L."/>
            <person name="Grigoriev I.V."/>
            <person name="Spatafora J.W."/>
            <person name="Nagy L.G."/>
            <person name="Kovacs G.M."/>
        </authorList>
    </citation>
    <scope>NUCLEOTIDE SEQUENCE [LARGE SCALE GENOMIC DNA]</scope>
    <source>
        <strain evidence="4 5">DSE2036</strain>
    </source>
</reference>
<keyword evidence="1" id="KW-0677">Repeat</keyword>
<dbReference type="AlphaFoldDB" id="A0A2V1DJ73"/>
<dbReference type="PANTHER" id="PTHR10039">
    <property type="entry name" value="AMELOGENIN"/>
    <property type="match status" value="1"/>
</dbReference>
<dbReference type="Proteomes" id="UP000244855">
    <property type="component" value="Unassembled WGS sequence"/>
</dbReference>